<dbReference type="PANTHER" id="PTHR43280">
    <property type="entry name" value="ARAC-FAMILY TRANSCRIPTIONAL REGULATOR"/>
    <property type="match status" value="1"/>
</dbReference>
<sequence>MIPSFIAHFGDLYPGSKAETRLPRGLSYAIGYGESRTWHAQQDWCNIQWHNAKHVYLYSIEIETQRQLQIPVTISYPDIHWQYMLKGAYSLWDTYRGIPVLNEGHKHLIRGEQGHYTMEVAKGRHWIVGFNVAARWLERYPEHLAVGTDRVPHVLAPDRLYHSTPIPIIDLDRAELYYLLGLSPGRHILQDSQIYLPIAKLVEQMQTLDDATLSPIQNKIQAVKYYIQQCIATHQQVPAISALANHFCIEKNYLGRMYRITENENLVYYIYRLKQERAAELLLNKVAISSIVEQLGYSDSAAFRKAFKKYHGVYPSAYIHTKH</sequence>
<dbReference type="InterPro" id="IPR009057">
    <property type="entry name" value="Homeodomain-like_sf"/>
</dbReference>
<evidence type="ECO:0000313" key="6">
    <source>
        <dbReference type="Proteomes" id="UP000295292"/>
    </source>
</evidence>
<dbReference type="GO" id="GO:0003700">
    <property type="term" value="F:DNA-binding transcription factor activity"/>
    <property type="evidence" value="ECO:0007669"/>
    <property type="project" value="InterPro"/>
</dbReference>
<evidence type="ECO:0000256" key="2">
    <source>
        <dbReference type="ARBA" id="ARBA00023125"/>
    </source>
</evidence>
<dbReference type="PANTHER" id="PTHR43280:SF28">
    <property type="entry name" value="HTH-TYPE TRANSCRIPTIONAL ACTIVATOR RHAS"/>
    <property type="match status" value="1"/>
</dbReference>
<dbReference type="Gene3D" id="1.10.10.60">
    <property type="entry name" value="Homeodomain-like"/>
    <property type="match status" value="1"/>
</dbReference>
<feature type="domain" description="HTH araC/xylS-type" evidence="4">
    <location>
        <begin position="221"/>
        <end position="321"/>
    </location>
</feature>
<dbReference type="InterPro" id="IPR018060">
    <property type="entry name" value="HTH_AraC"/>
</dbReference>
<keyword evidence="2" id="KW-0238">DNA-binding</keyword>
<dbReference type="RefSeq" id="WP_162850032.1">
    <property type="nucleotide sequence ID" value="NZ_SNYV01000011.1"/>
</dbReference>
<dbReference type="AlphaFoldDB" id="A0A4R6WSP2"/>
<dbReference type="Proteomes" id="UP000295292">
    <property type="component" value="Unassembled WGS sequence"/>
</dbReference>
<evidence type="ECO:0000256" key="3">
    <source>
        <dbReference type="ARBA" id="ARBA00023163"/>
    </source>
</evidence>
<dbReference type="GO" id="GO:0043565">
    <property type="term" value="F:sequence-specific DNA binding"/>
    <property type="evidence" value="ECO:0007669"/>
    <property type="project" value="InterPro"/>
</dbReference>
<dbReference type="PROSITE" id="PS01124">
    <property type="entry name" value="HTH_ARAC_FAMILY_2"/>
    <property type="match status" value="1"/>
</dbReference>
<comment type="caution">
    <text evidence="5">The sequence shown here is derived from an EMBL/GenBank/DDBJ whole genome shotgun (WGS) entry which is preliminary data.</text>
</comment>
<accession>A0A4R6WSP2</accession>
<keyword evidence="6" id="KW-1185">Reference proteome</keyword>
<evidence type="ECO:0000259" key="4">
    <source>
        <dbReference type="PROSITE" id="PS01124"/>
    </source>
</evidence>
<organism evidence="5 6">
    <name type="scientific">Sphingobacterium yanglingense</name>
    <dbReference type="NCBI Taxonomy" id="1437280"/>
    <lineage>
        <taxon>Bacteria</taxon>
        <taxon>Pseudomonadati</taxon>
        <taxon>Bacteroidota</taxon>
        <taxon>Sphingobacteriia</taxon>
        <taxon>Sphingobacteriales</taxon>
        <taxon>Sphingobacteriaceae</taxon>
        <taxon>Sphingobacterium</taxon>
    </lineage>
</organism>
<dbReference type="SMART" id="SM00342">
    <property type="entry name" value="HTH_ARAC"/>
    <property type="match status" value="1"/>
</dbReference>
<proteinExistence type="predicted"/>
<reference evidence="5 6" key="1">
    <citation type="submission" date="2019-03" db="EMBL/GenBank/DDBJ databases">
        <title>Genomic Encyclopedia of Archaeal and Bacterial Type Strains, Phase II (KMG-II): from individual species to whole genera.</title>
        <authorList>
            <person name="Goeker M."/>
        </authorList>
    </citation>
    <scope>NUCLEOTIDE SEQUENCE [LARGE SCALE GENOMIC DNA]</scope>
    <source>
        <strain evidence="5 6">DSM 28353</strain>
    </source>
</reference>
<name>A0A4R6WSP2_9SPHI</name>
<evidence type="ECO:0000256" key="1">
    <source>
        <dbReference type="ARBA" id="ARBA00023015"/>
    </source>
</evidence>
<keyword evidence="1" id="KW-0805">Transcription regulation</keyword>
<dbReference type="SUPFAM" id="SSF46689">
    <property type="entry name" value="Homeodomain-like"/>
    <property type="match status" value="1"/>
</dbReference>
<dbReference type="Pfam" id="PF12833">
    <property type="entry name" value="HTH_18"/>
    <property type="match status" value="1"/>
</dbReference>
<evidence type="ECO:0000313" key="5">
    <source>
        <dbReference type="EMBL" id="TDQ79736.1"/>
    </source>
</evidence>
<protein>
    <submittedName>
        <fullName evidence="5">Helix-turn-helix protein</fullName>
    </submittedName>
</protein>
<keyword evidence="3" id="KW-0804">Transcription</keyword>
<gene>
    <name evidence="5" type="ORF">CLV99_1184</name>
</gene>
<dbReference type="EMBL" id="SNYV01000011">
    <property type="protein sequence ID" value="TDQ79736.1"/>
    <property type="molecule type" value="Genomic_DNA"/>
</dbReference>